<dbReference type="RefSeq" id="WP_135262017.1">
    <property type="nucleotide sequence ID" value="NZ_SMLM01000001.1"/>
</dbReference>
<evidence type="ECO:0000313" key="3">
    <source>
        <dbReference type="EMBL" id="TFZ05932.1"/>
    </source>
</evidence>
<feature type="signal peptide" evidence="2">
    <location>
        <begin position="1"/>
        <end position="29"/>
    </location>
</feature>
<accession>A0A4Z0C4R6</accession>
<gene>
    <name evidence="3" type="ORF">EZ313_04575</name>
</gene>
<proteinExistence type="predicted"/>
<feature type="region of interest" description="Disordered" evidence="1">
    <location>
        <begin position="130"/>
        <end position="150"/>
    </location>
</feature>
<feature type="region of interest" description="Disordered" evidence="1">
    <location>
        <begin position="57"/>
        <end position="89"/>
    </location>
</feature>
<comment type="caution">
    <text evidence="3">The sequence shown here is derived from an EMBL/GenBank/DDBJ whole genome shotgun (WGS) entry which is preliminary data.</text>
</comment>
<protein>
    <recommendedName>
        <fullName evidence="5">YMGG-like Gly-zipper domain-containing protein</fullName>
    </recommendedName>
</protein>
<feature type="compositionally biased region" description="Low complexity" evidence="1">
    <location>
        <begin position="68"/>
        <end position="83"/>
    </location>
</feature>
<keyword evidence="2" id="KW-0732">Signal</keyword>
<name>A0A4Z0C4R6_9BURK</name>
<dbReference type="AlphaFoldDB" id="A0A4Z0C4R6"/>
<feature type="chain" id="PRO_5021303655" description="YMGG-like Gly-zipper domain-containing protein" evidence="2">
    <location>
        <begin position="30"/>
        <end position="167"/>
    </location>
</feature>
<evidence type="ECO:0000256" key="1">
    <source>
        <dbReference type="SAM" id="MobiDB-lite"/>
    </source>
</evidence>
<dbReference type="OrthoDB" id="196716at2"/>
<sequence>MESLLSRKSPFTGFALVSGMACLAAAAIAAEPSPVVYPARGQSSQQLDKDRYECHDWSRSQSGFDPTQASAAAPAAAQPASPANPTGGMVRGALAGASVAELADRDASKGAAAGVAGAAAVGRIRTARQQQGAQQAAQQQNASRSQQKATYDRAFGACMEGRGYVVR</sequence>
<keyword evidence="4" id="KW-1185">Reference proteome</keyword>
<dbReference type="PROSITE" id="PS51257">
    <property type="entry name" value="PROKAR_LIPOPROTEIN"/>
    <property type="match status" value="1"/>
</dbReference>
<reference evidence="3 4" key="1">
    <citation type="submission" date="2019-03" db="EMBL/GenBank/DDBJ databases">
        <title>Ramlibacter henchirensis DSM 14656, whole genome shotgun sequence.</title>
        <authorList>
            <person name="Zhang X."/>
            <person name="Feng G."/>
            <person name="Zhu H."/>
        </authorList>
    </citation>
    <scope>NUCLEOTIDE SEQUENCE [LARGE SCALE GENOMIC DNA]</scope>
    <source>
        <strain evidence="3 4">DSM 14656</strain>
    </source>
</reference>
<evidence type="ECO:0000256" key="2">
    <source>
        <dbReference type="SAM" id="SignalP"/>
    </source>
</evidence>
<dbReference type="EMBL" id="SMLM01000001">
    <property type="protein sequence ID" value="TFZ05932.1"/>
    <property type="molecule type" value="Genomic_DNA"/>
</dbReference>
<evidence type="ECO:0000313" key="4">
    <source>
        <dbReference type="Proteomes" id="UP000298180"/>
    </source>
</evidence>
<organism evidence="3 4">
    <name type="scientific">Ramlibacter henchirensis</name>
    <dbReference type="NCBI Taxonomy" id="204072"/>
    <lineage>
        <taxon>Bacteria</taxon>
        <taxon>Pseudomonadati</taxon>
        <taxon>Pseudomonadota</taxon>
        <taxon>Betaproteobacteria</taxon>
        <taxon>Burkholderiales</taxon>
        <taxon>Comamonadaceae</taxon>
        <taxon>Ramlibacter</taxon>
    </lineage>
</organism>
<evidence type="ECO:0008006" key="5">
    <source>
        <dbReference type="Google" id="ProtNLM"/>
    </source>
</evidence>
<feature type="compositionally biased region" description="Low complexity" evidence="1">
    <location>
        <begin position="130"/>
        <end position="149"/>
    </location>
</feature>
<dbReference type="Proteomes" id="UP000298180">
    <property type="component" value="Unassembled WGS sequence"/>
</dbReference>